<dbReference type="CDD" id="cd13634">
    <property type="entry name" value="PBP2_Sco4506"/>
    <property type="match status" value="1"/>
</dbReference>
<evidence type="ECO:0000313" key="6">
    <source>
        <dbReference type="Proteomes" id="UP000317369"/>
    </source>
</evidence>
<dbReference type="EMBL" id="CP036425">
    <property type="protein sequence ID" value="QDU33676.1"/>
    <property type="molecule type" value="Genomic_DNA"/>
</dbReference>
<organism evidence="5 6">
    <name type="scientific">Poriferisphaera corsica</name>
    <dbReference type="NCBI Taxonomy" id="2528020"/>
    <lineage>
        <taxon>Bacteria</taxon>
        <taxon>Pseudomonadati</taxon>
        <taxon>Planctomycetota</taxon>
        <taxon>Phycisphaerae</taxon>
        <taxon>Phycisphaerales</taxon>
        <taxon>Phycisphaeraceae</taxon>
        <taxon>Poriferisphaera</taxon>
    </lineage>
</organism>
<evidence type="ECO:0000256" key="2">
    <source>
        <dbReference type="ARBA" id="ARBA00022428"/>
    </source>
</evidence>
<sequence length="290" mass="32469">MTEPNLQTVGATKEEMSAQICRVGCVSYLNSKPLIEGLEDITGVGVSYRVPADLIEELEEDKVDIALCPVIDYFRSQEDLVMVPSSGIGCAGQTLTVRLFSRVPIPEITEVYADTESHTSVALLKVILQKTFHIKPKLVSYIAKDRKADGKDAIDPEAMLLIGDKVVNDAPCGCAYKHQLDLGQAWWEMTGKPFVFALWMTKKNKSLGQLPLILSEIQIKNSGRIKELAEKYAEPHGWPMDWAERYLGEILKYPIGQKELEGIKMFAEYAHELGLITELKKMTIYAGERF</sequence>
<evidence type="ECO:0000256" key="1">
    <source>
        <dbReference type="ARBA" id="ARBA00004863"/>
    </source>
</evidence>
<name>A0A517YTX3_9BACT</name>
<reference evidence="5 6" key="1">
    <citation type="submission" date="2019-02" db="EMBL/GenBank/DDBJ databases">
        <title>Deep-cultivation of Planctomycetes and their phenomic and genomic characterization uncovers novel biology.</title>
        <authorList>
            <person name="Wiegand S."/>
            <person name="Jogler M."/>
            <person name="Boedeker C."/>
            <person name="Pinto D."/>
            <person name="Vollmers J."/>
            <person name="Rivas-Marin E."/>
            <person name="Kohn T."/>
            <person name="Peeters S.H."/>
            <person name="Heuer A."/>
            <person name="Rast P."/>
            <person name="Oberbeckmann S."/>
            <person name="Bunk B."/>
            <person name="Jeske O."/>
            <person name="Meyerdierks A."/>
            <person name="Storesund J.E."/>
            <person name="Kallscheuer N."/>
            <person name="Luecker S."/>
            <person name="Lage O.M."/>
            <person name="Pohl T."/>
            <person name="Merkel B.J."/>
            <person name="Hornburger P."/>
            <person name="Mueller R.-W."/>
            <person name="Bruemmer F."/>
            <person name="Labrenz M."/>
            <person name="Spormann A.M."/>
            <person name="Op den Camp H."/>
            <person name="Overmann J."/>
            <person name="Amann R."/>
            <person name="Jetten M.S.M."/>
            <person name="Mascher T."/>
            <person name="Medema M.H."/>
            <person name="Devos D.P."/>
            <person name="Kaster A.-K."/>
            <person name="Ovreas L."/>
            <person name="Rohde M."/>
            <person name="Galperin M.Y."/>
            <person name="Jogler C."/>
        </authorList>
    </citation>
    <scope>NUCLEOTIDE SEQUENCE [LARGE SCALE GENOMIC DNA]</scope>
    <source>
        <strain evidence="5 6">KS4</strain>
    </source>
</reference>
<evidence type="ECO:0000256" key="3">
    <source>
        <dbReference type="ARBA" id="ARBA00023239"/>
    </source>
</evidence>
<dbReference type="SUPFAM" id="SSF53850">
    <property type="entry name" value="Periplasmic binding protein-like II"/>
    <property type="match status" value="1"/>
</dbReference>
<dbReference type="Pfam" id="PF02621">
    <property type="entry name" value="VitK2_biosynth"/>
    <property type="match status" value="1"/>
</dbReference>
<dbReference type="PANTHER" id="PTHR37690:SF1">
    <property type="entry name" value="CHORISMATE DEHYDRATASE"/>
    <property type="match status" value="1"/>
</dbReference>
<dbReference type="Gene3D" id="3.40.190.10">
    <property type="entry name" value="Periplasmic binding protein-like II"/>
    <property type="match status" value="2"/>
</dbReference>
<keyword evidence="2 4" id="KW-0474">Menaquinone biosynthesis</keyword>
<dbReference type="InterPro" id="IPR030868">
    <property type="entry name" value="MqnA"/>
</dbReference>
<dbReference type="UniPathway" id="UPA00079"/>
<comment type="catalytic activity">
    <reaction evidence="4">
        <text>chorismate = 3-[(1-carboxyvinyl)-oxy]benzoate + H2O</text>
        <dbReference type="Rhea" id="RHEA:40051"/>
        <dbReference type="ChEBI" id="CHEBI:15377"/>
        <dbReference type="ChEBI" id="CHEBI:29748"/>
        <dbReference type="ChEBI" id="CHEBI:76981"/>
        <dbReference type="EC" id="4.2.1.151"/>
    </reaction>
</comment>
<dbReference type="PANTHER" id="PTHR37690">
    <property type="entry name" value="CHORISMATE DEHYDRATASE"/>
    <property type="match status" value="1"/>
</dbReference>
<evidence type="ECO:0000256" key="4">
    <source>
        <dbReference type="HAMAP-Rule" id="MF_00995"/>
    </source>
</evidence>
<dbReference type="RefSeq" id="WP_145076905.1">
    <property type="nucleotide sequence ID" value="NZ_CP036425.1"/>
</dbReference>
<dbReference type="EC" id="4.2.1.151" evidence="4"/>
<dbReference type="AlphaFoldDB" id="A0A517YTX3"/>
<keyword evidence="6" id="KW-1185">Reference proteome</keyword>
<dbReference type="OrthoDB" id="9810112at2"/>
<dbReference type="HAMAP" id="MF_00995">
    <property type="entry name" value="MqnA"/>
    <property type="match status" value="1"/>
</dbReference>
<proteinExistence type="inferred from homology"/>
<comment type="similarity">
    <text evidence="4">Belongs to the MqnA/MqnD family. MqnA subfamily.</text>
</comment>
<comment type="function">
    <text evidence="4">Catalyzes the dehydration of chorismate into 3-[(1-carboxyvinyl)oxy]benzoate, a step in the biosynthesis of menaquinone (MK, vitamin K2).</text>
</comment>
<dbReference type="Proteomes" id="UP000317369">
    <property type="component" value="Chromosome"/>
</dbReference>
<evidence type="ECO:0000313" key="5">
    <source>
        <dbReference type="EMBL" id="QDU33676.1"/>
    </source>
</evidence>
<dbReference type="KEGG" id="pcor:KS4_17320"/>
<accession>A0A517YTX3</accession>
<dbReference type="GO" id="GO:0009234">
    <property type="term" value="P:menaquinone biosynthetic process"/>
    <property type="evidence" value="ECO:0007669"/>
    <property type="project" value="UniProtKB-UniRule"/>
</dbReference>
<comment type="pathway">
    <text evidence="1 4">Quinol/quinone metabolism; menaquinone biosynthesis.</text>
</comment>
<gene>
    <name evidence="4 5" type="primary">mqnA</name>
    <name evidence="5" type="ORF">KS4_17320</name>
</gene>
<dbReference type="InterPro" id="IPR003773">
    <property type="entry name" value="Menaquinone_biosynth"/>
</dbReference>
<keyword evidence="3 4" id="KW-0456">Lyase</keyword>
<protein>
    <recommendedName>
        <fullName evidence="4">Chorismate dehydratase</fullName>
        <ecNumber evidence="4">4.2.1.151</ecNumber>
    </recommendedName>
    <alternativeName>
        <fullName evidence="4">Menaquinone biosynthetic enzyme MqnA</fullName>
    </alternativeName>
</protein>
<dbReference type="GO" id="GO:0016836">
    <property type="term" value="F:hydro-lyase activity"/>
    <property type="evidence" value="ECO:0007669"/>
    <property type="project" value="UniProtKB-UniRule"/>
</dbReference>